<evidence type="ECO:0000313" key="1">
    <source>
        <dbReference type="EMBL" id="GAM38708.1"/>
    </source>
</evidence>
<dbReference type="Gene3D" id="3.40.50.720">
    <property type="entry name" value="NAD(P)-binding Rossmann-like Domain"/>
    <property type="match status" value="1"/>
</dbReference>
<gene>
    <name evidence="1" type="ORF">TCE0_033f09656</name>
</gene>
<proteinExistence type="predicted"/>
<dbReference type="AlphaFoldDB" id="A0A6V8HB85"/>
<dbReference type="PANTHER" id="PTHR42808:SF4">
    <property type="entry name" value="SHORT CHAIN DEHYDROGENASE"/>
    <property type="match status" value="1"/>
</dbReference>
<organism evidence="1 2">
    <name type="scientific">Talaromyces pinophilus</name>
    <name type="common">Penicillium pinophilum</name>
    <dbReference type="NCBI Taxonomy" id="128442"/>
    <lineage>
        <taxon>Eukaryota</taxon>
        <taxon>Fungi</taxon>
        <taxon>Dikarya</taxon>
        <taxon>Ascomycota</taxon>
        <taxon>Pezizomycotina</taxon>
        <taxon>Eurotiomycetes</taxon>
        <taxon>Eurotiomycetidae</taxon>
        <taxon>Eurotiales</taxon>
        <taxon>Trichocomaceae</taxon>
        <taxon>Talaromyces</taxon>
        <taxon>Talaromyces sect. Talaromyces</taxon>
    </lineage>
</organism>
<dbReference type="Pfam" id="PF00106">
    <property type="entry name" value="adh_short"/>
    <property type="match status" value="2"/>
</dbReference>
<dbReference type="PANTHER" id="PTHR42808">
    <property type="entry name" value="HYDROXYSTEROID DEHYDROGENASE-LIKE PROTEIN 2"/>
    <property type="match status" value="1"/>
</dbReference>
<comment type="caution">
    <text evidence="1">The sequence shown here is derived from an EMBL/GenBank/DDBJ whole genome shotgun (WGS) entry which is preliminary data.</text>
</comment>
<keyword evidence="2" id="KW-1185">Reference proteome</keyword>
<name>A0A6V8HB85_TALPI</name>
<dbReference type="InterPro" id="IPR002347">
    <property type="entry name" value="SDR_fam"/>
</dbReference>
<protein>
    <submittedName>
        <fullName evidence="1">Short-chain dehydrogenase</fullName>
    </submittedName>
</protein>
<dbReference type="EMBL" id="DF933829">
    <property type="protein sequence ID" value="GAM38708.1"/>
    <property type="molecule type" value="Genomic_DNA"/>
</dbReference>
<sequence length="238" mass="26357">MTKQVALVIGASRGIGRQIAIDLARNGYAVVVAAKTTSNPHDPSTPFPPPPNSPSSTINTVAREITDLYNGTATAIAVDTSSIPQINHLVAETVRIFGRLDVLIYNSGAIWWSSVENTPVKRFQLMQRINSEGLYASVHAALRFFERNQWKERIVVVSPPIYSSFFRGKTAYAMGKVGMSVLTKVLAMDFERQGGRIWLFLVYGLLCPSNPQQQETWSEKTQYPNTTSAKPYIPLLPL</sequence>
<dbReference type="InterPro" id="IPR051935">
    <property type="entry name" value="HSDL2"/>
</dbReference>
<dbReference type="SUPFAM" id="SSF51735">
    <property type="entry name" value="NAD(P)-binding Rossmann-fold domains"/>
    <property type="match status" value="1"/>
</dbReference>
<reference evidence="2" key="1">
    <citation type="journal article" date="2015" name="Genome Announc.">
        <title>Draft genome sequence of Talaromyces cellulolyticus strain Y-94, a source of lignocellulosic biomass-degrading enzymes.</title>
        <authorList>
            <person name="Fujii T."/>
            <person name="Koike H."/>
            <person name="Sawayama S."/>
            <person name="Yano S."/>
            <person name="Inoue H."/>
        </authorList>
    </citation>
    <scope>NUCLEOTIDE SEQUENCE [LARGE SCALE GENOMIC DNA]</scope>
    <source>
        <strain evidence="2">Y-94</strain>
    </source>
</reference>
<evidence type="ECO:0000313" key="2">
    <source>
        <dbReference type="Proteomes" id="UP000053095"/>
    </source>
</evidence>
<dbReference type="PRINTS" id="PR00081">
    <property type="entry name" value="GDHRDH"/>
</dbReference>
<accession>A0A6V8HB85</accession>
<dbReference type="Proteomes" id="UP000053095">
    <property type="component" value="Unassembled WGS sequence"/>
</dbReference>
<dbReference type="InterPro" id="IPR036291">
    <property type="entry name" value="NAD(P)-bd_dom_sf"/>
</dbReference>